<dbReference type="InterPro" id="IPR013105">
    <property type="entry name" value="TPR_2"/>
</dbReference>
<sequence length="952" mass="103720">MAVGIDLLGEVTARVDGRAVDLGPAKQRCVLAALAVDVNHVVPAERLVERVWGVDPPRRAQATLSSYVSRLRQALAGNTTNPAGTATSATGTGTGTASLVHRSGGYALLTERTSVDLHRFHHLRARAAAAGGDDAQVEQLLTAALGLWRGEALTGVDSAWAATERDRMHQERFGVELDLIDCRLRLGQGEQLVAQLSRLTAEHPLDERVAGQYVLALYRGRRAADALEHYQRFRTRLVTELGTDPGAALRDLHQRILNSDPSLLAPPRGVPQAAEKGVTPRQLPAPPTSFIGRHDELARLDAALEGASRTARTMVISAIAGSGGMGKTWLALHWAHRYADRFPDGQLFVDLRGFSPDREPMNPAVAVRGFLDALGVDPGRVPVAPHAQAALFRSLIADKRMLLVLDNAVDTAQVVPLLPGTDSCLVLVTSRNQLSGLISAHGAAHLMLDVLPDAEARTLLAARLGRARVAAEKQSVDELIRLCSGLPLALSVIAARASMRPDVPLSGFAAELRELGLQALDEDPAAGISTVLSWSHQALTPPQANAFALLGVAPGSDIGLRAAADLIGLPTGATRAVLRELEQASLVGRDVRGRYRMHDLVRRYAGDAARRELPEADRDAALRRVLDHYVQTAHTGHRLLDPHGTPVQLDPPVPGCNPVPLDGDPAAMEWFQAEHACLLAAQHAAAEIGWWPPVWRLALVLTSFHVRRGHLNDNLRLWQEALVAADRAADHATRVLVYRNLGWAYAKLTRHDEAMEHLDRAIALAEESGDSFLLAHTHIALAWAWELDDEWQRALEQTLKALDVLRTMDGGYAREAVTLNMAGWYTAKLEAYDRAREYCEQALALHRKHDDRNGVAATLDSLAYIAHRTGRSAESLEMYQEALGIFRDLEHTYGAVESLEGMGYPLAALGRPQEARAAWQEAIDMYRAQQRPHLAARVETQLFELERRLQGT</sequence>
<evidence type="ECO:0000256" key="1">
    <source>
        <dbReference type="ARBA" id="ARBA00005820"/>
    </source>
</evidence>
<evidence type="ECO:0000256" key="5">
    <source>
        <dbReference type="ARBA" id="ARBA00023125"/>
    </source>
</evidence>
<dbReference type="RefSeq" id="WP_344040636.1">
    <property type="nucleotide sequence ID" value="NZ_BAAAKE010000024.1"/>
</dbReference>
<dbReference type="Pfam" id="PF07719">
    <property type="entry name" value="TPR_2"/>
    <property type="match status" value="1"/>
</dbReference>
<keyword evidence="4" id="KW-0805">Transcription regulation</keyword>
<dbReference type="Gene3D" id="1.25.40.10">
    <property type="entry name" value="Tetratricopeptide repeat domain"/>
    <property type="match status" value="3"/>
</dbReference>
<dbReference type="SUPFAM" id="SSF48452">
    <property type="entry name" value="TPR-like"/>
    <property type="match status" value="3"/>
</dbReference>
<dbReference type="Proteomes" id="UP001595833">
    <property type="component" value="Unassembled WGS sequence"/>
</dbReference>
<evidence type="ECO:0000256" key="6">
    <source>
        <dbReference type="ARBA" id="ARBA00023163"/>
    </source>
</evidence>
<dbReference type="SMART" id="SM00862">
    <property type="entry name" value="Trans_reg_C"/>
    <property type="match status" value="1"/>
</dbReference>
<dbReference type="PRINTS" id="PR00364">
    <property type="entry name" value="DISEASERSIST"/>
</dbReference>
<evidence type="ECO:0000313" key="11">
    <source>
        <dbReference type="EMBL" id="MFC5056314.1"/>
    </source>
</evidence>
<dbReference type="SMART" id="SM01043">
    <property type="entry name" value="BTAD"/>
    <property type="match status" value="1"/>
</dbReference>
<dbReference type="InterPro" id="IPR001867">
    <property type="entry name" value="OmpR/PhoB-type_DNA-bd"/>
</dbReference>
<comment type="caution">
    <text evidence="11">The sequence shown here is derived from an EMBL/GenBank/DDBJ whole genome shotgun (WGS) entry which is preliminary data.</text>
</comment>
<feature type="repeat" description="TPR" evidence="7">
    <location>
        <begin position="735"/>
        <end position="768"/>
    </location>
</feature>
<dbReference type="PANTHER" id="PTHR35807:SF1">
    <property type="entry name" value="TRANSCRIPTIONAL REGULATOR REDD"/>
    <property type="match status" value="1"/>
</dbReference>
<dbReference type="InterPro" id="IPR027417">
    <property type="entry name" value="P-loop_NTPase"/>
</dbReference>
<feature type="region of interest" description="Disordered" evidence="9">
    <location>
        <begin position="260"/>
        <end position="288"/>
    </location>
</feature>
<dbReference type="SMART" id="SM00028">
    <property type="entry name" value="TPR"/>
    <property type="match status" value="5"/>
</dbReference>
<dbReference type="InterPro" id="IPR011990">
    <property type="entry name" value="TPR-like_helical_dom_sf"/>
</dbReference>
<evidence type="ECO:0000256" key="4">
    <source>
        <dbReference type="ARBA" id="ARBA00023015"/>
    </source>
</evidence>
<feature type="DNA-binding region" description="OmpR/PhoB-type" evidence="8">
    <location>
        <begin position="1"/>
        <end position="100"/>
    </location>
</feature>
<dbReference type="SUPFAM" id="SSF46894">
    <property type="entry name" value="C-terminal effector domain of the bipartite response regulators"/>
    <property type="match status" value="1"/>
</dbReference>
<reference evidence="12" key="1">
    <citation type="journal article" date="2019" name="Int. J. Syst. Evol. Microbiol.">
        <title>The Global Catalogue of Microorganisms (GCM) 10K type strain sequencing project: providing services to taxonomists for standard genome sequencing and annotation.</title>
        <authorList>
            <consortium name="The Broad Institute Genomics Platform"/>
            <consortium name="The Broad Institute Genome Sequencing Center for Infectious Disease"/>
            <person name="Wu L."/>
            <person name="Ma J."/>
        </authorList>
    </citation>
    <scope>NUCLEOTIDE SEQUENCE [LARGE SCALE GENOMIC DNA]</scope>
    <source>
        <strain evidence="12">KCTC 12848</strain>
    </source>
</reference>
<dbReference type="InterPro" id="IPR016032">
    <property type="entry name" value="Sig_transdc_resp-reg_C-effctor"/>
</dbReference>
<feature type="domain" description="OmpR/PhoB-type" evidence="10">
    <location>
        <begin position="1"/>
        <end position="100"/>
    </location>
</feature>
<evidence type="ECO:0000259" key="10">
    <source>
        <dbReference type="PROSITE" id="PS51755"/>
    </source>
</evidence>
<dbReference type="InterPro" id="IPR036388">
    <property type="entry name" value="WH-like_DNA-bd_sf"/>
</dbReference>
<keyword evidence="12" id="KW-1185">Reference proteome</keyword>
<accession>A0ABV9Y136</accession>
<dbReference type="Gene3D" id="3.40.50.300">
    <property type="entry name" value="P-loop containing nucleotide triphosphate hydrolases"/>
    <property type="match status" value="1"/>
</dbReference>
<dbReference type="SUPFAM" id="SSF52540">
    <property type="entry name" value="P-loop containing nucleoside triphosphate hydrolases"/>
    <property type="match status" value="1"/>
</dbReference>
<name>A0ABV9Y136_9PSEU</name>
<dbReference type="PROSITE" id="PS51755">
    <property type="entry name" value="OMPR_PHOB"/>
    <property type="match status" value="1"/>
</dbReference>
<comment type="similarity">
    <text evidence="1">Belongs to the AfsR/DnrI/RedD regulatory family.</text>
</comment>
<organism evidence="11 12">
    <name type="scientific">Saccharothrix xinjiangensis</name>
    <dbReference type="NCBI Taxonomy" id="204798"/>
    <lineage>
        <taxon>Bacteria</taxon>
        <taxon>Bacillati</taxon>
        <taxon>Actinomycetota</taxon>
        <taxon>Actinomycetes</taxon>
        <taxon>Pseudonocardiales</taxon>
        <taxon>Pseudonocardiaceae</taxon>
        <taxon>Saccharothrix</taxon>
    </lineage>
</organism>
<dbReference type="Gene3D" id="1.10.10.10">
    <property type="entry name" value="Winged helix-like DNA-binding domain superfamily/Winged helix DNA-binding domain"/>
    <property type="match status" value="1"/>
</dbReference>
<evidence type="ECO:0000256" key="3">
    <source>
        <dbReference type="ARBA" id="ARBA00022803"/>
    </source>
</evidence>
<dbReference type="Pfam" id="PF13424">
    <property type="entry name" value="TPR_12"/>
    <property type="match status" value="1"/>
</dbReference>
<keyword evidence="2" id="KW-0677">Repeat</keyword>
<dbReference type="EMBL" id="JBHSJB010000018">
    <property type="protein sequence ID" value="MFC5056314.1"/>
    <property type="molecule type" value="Genomic_DNA"/>
</dbReference>
<evidence type="ECO:0000256" key="8">
    <source>
        <dbReference type="PROSITE-ProRule" id="PRU01091"/>
    </source>
</evidence>
<evidence type="ECO:0000256" key="7">
    <source>
        <dbReference type="PROSITE-ProRule" id="PRU00339"/>
    </source>
</evidence>
<dbReference type="PROSITE" id="PS50005">
    <property type="entry name" value="TPR"/>
    <property type="match status" value="1"/>
</dbReference>
<protein>
    <submittedName>
        <fullName evidence="11">BTAD domain-containing putative transcriptional regulator</fullName>
    </submittedName>
</protein>
<keyword evidence="3 7" id="KW-0802">TPR repeat</keyword>
<keyword evidence="6" id="KW-0804">Transcription</keyword>
<dbReference type="Pfam" id="PF00486">
    <property type="entry name" value="Trans_reg_C"/>
    <property type="match status" value="1"/>
</dbReference>
<dbReference type="PANTHER" id="PTHR35807">
    <property type="entry name" value="TRANSCRIPTIONAL REGULATOR REDD-RELATED"/>
    <property type="match status" value="1"/>
</dbReference>
<evidence type="ECO:0000313" key="12">
    <source>
        <dbReference type="Proteomes" id="UP001595833"/>
    </source>
</evidence>
<dbReference type="InterPro" id="IPR019734">
    <property type="entry name" value="TPR_rpt"/>
</dbReference>
<dbReference type="Pfam" id="PF03704">
    <property type="entry name" value="BTAD"/>
    <property type="match status" value="1"/>
</dbReference>
<evidence type="ECO:0000256" key="9">
    <source>
        <dbReference type="SAM" id="MobiDB-lite"/>
    </source>
</evidence>
<dbReference type="InterPro" id="IPR051677">
    <property type="entry name" value="AfsR-DnrI-RedD_regulator"/>
</dbReference>
<gene>
    <name evidence="11" type="ORF">ACFPFM_21455</name>
</gene>
<evidence type="ECO:0000256" key="2">
    <source>
        <dbReference type="ARBA" id="ARBA00022737"/>
    </source>
</evidence>
<dbReference type="InterPro" id="IPR005158">
    <property type="entry name" value="BTAD"/>
</dbReference>
<dbReference type="CDD" id="cd15831">
    <property type="entry name" value="BTAD"/>
    <property type="match status" value="1"/>
</dbReference>
<keyword evidence="5 8" id="KW-0238">DNA-binding</keyword>
<proteinExistence type="inferred from homology"/>